<evidence type="ECO:0000313" key="2">
    <source>
        <dbReference type="Proteomes" id="UP000561417"/>
    </source>
</evidence>
<dbReference type="InterPro" id="IPR008948">
    <property type="entry name" value="L-Aspartase-like"/>
</dbReference>
<organism evidence="1 2">
    <name type="scientific">Bartonella callosciuri</name>
    <dbReference type="NCBI Taxonomy" id="686223"/>
    <lineage>
        <taxon>Bacteria</taxon>
        <taxon>Pseudomonadati</taxon>
        <taxon>Pseudomonadota</taxon>
        <taxon>Alphaproteobacteria</taxon>
        <taxon>Hyphomicrobiales</taxon>
        <taxon>Bartonellaceae</taxon>
        <taxon>Bartonella</taxon>
    </lineage>
</organism>
<comment type="caution">
    <text evidence="1">The sequence shown here is derived from an EMBL/GenBank/DDBJ whole genome shotgun (WGS) entry which is preliminary data.</text>
</comment>
<dbReference type="Proteomes" id="UP000561417">
    <property type="component" value="Unassembled WGS sequence"/>
</dbReference>
<proteinExistence type="predicted"/>
<dbReference type="Gene3D" id="1.10.275.10">
    <property type="entry name" value="Fumarase/aspartase (N-terminal domain)"/>
    <property type="match status" value="1"/>
</dbReference>
<gene>
    <name evidence="1" type="ORF">HNQ69_000810</name>
</gene>
<dbReference type="GO" id="GO:0016829">
    <property type="term" value="F:lyase activity"/>
    <property type="evidence" value="ECO:0007669"/>
    <property type="project" value="UniProtKB-KW"/>
</dbReference>
<name>A0A840NQ98_9HYPH</name>
<protein>
    <submittedName>
        <fullName evidence="1">Argininosuccinate lyase</fullName>
    </submittedName>
</protein>
<dbReference type="InterPro" id="IPR024083">
    <property type="entry name" value="Fumarase/histidase_N"/>
</dbReference>
<dbReference type="SUPFAM" id="SSF48557">
    <property type="entry name" value="L-aspartase-like"/>
    <property type="match status" value="1"/>
</dbReference>
<sequence length="34" mass="3819">MNIEARLNELIDPVAGCLHTARSHNDKVAVDFRL</sequence>
<dbReference type="AlphaFoldDB" id="A0A840NQ98"/>
<keyword evidence="2" id="KW-1185">Reference proteome</keyword>
<accession>A0A840NQ98</accession>
<dbReference type="EMBL" id="JACHIM010000003">
    <property type="protein sequence ID" value="MBB5073684.1"/>
    <property type="molecule type" value="Genomic_DNA"/>
</dbReference>
<keyword evidence="1" id="KW-0456">Lyase</keyword>
<reference evidence="1 2" key="1">
    <citation type="submission" date="2020-08" db="EMBL/GenBank/DDBJ databases">
        <title>Genomic Encyclopedia of Type Strains, Phase IV (KMG-IV): sequencing the most valuable type-strain genomes for metagenomic binning, comparative biology and taxonomic classification.</title>
        <authorList>
            <person name="Goeker M."/>
        </authorList>
    </citation>
    <scope>NUCLEOTIDE SEQUENCE [LARGE SCALE GENOMIC DNA]</scope>
    <source>
        <strain evidence="1 2">DSM 28538</strain>
    </source>
</reference>
<evidence type="ECO:0000313" key="1">
    <source>
        <dbReference type="EMBL" id="MBB5073684.1"/>
    </source>
</evidence>